<gene>
    <name evidence="5" type="ORF">ABVK25_003572</name>
</gene>
<dbReference type="Pfam" id="PF16987">
    <property type="entry name" value="KIX_2"/>
    <property type="match status" value="1"/>
</dbReference>
<protein>
    <recommendedName>
        <fullName evidence="4">Mediator complex subunit 15 KIX domain-containing protein</fullName>
    </recommendedName>
</protein>
<evidence type="ECO:0000313" key="6">
    <source>
        <dbReference type="Proteomes" id="UP001590951"/>
    </source>
</evidence>
<feature type="compositionally biased region" description="Low complexity" evidence="3">
    <location>
        <begin position="180"/>
        <end position="197"/>
    </location>
</feature>
<name>A0ABR4BDW8_9LECA</name>
<feature type="region of interest" description="Disordered" evidence="3">
    <location>
        <begin position="165"/>
        <end position="219"/>
    </location>
</feature>
<dbReference type="EMBL" id="JBHFEH010000009">
    <property type="protein sequence ID" value="KAL2055930.1"/>
    <property type="molecule type" value="Genomic_DNA"/>
</dbReference>
<comment type="subcellular location">
    <subcellularLocation>
        <location evidence="1">Nucleus</location>
    </subcellularLocation>
</comment>
<evidence type="ECO:0000256" key="2">
    <source>
        <dbReference type="ARBA" id="ARBA00023242"/>
    </source>
</evidence>
<feature type="compositionally biased region" description="Polar residues" evidence="3">
    <location>
        <begin position="198"/>
        <end position="208"/>
    </location>
</feature>
<evidence type="ECO:0000259" key="4">
    <source>
        <dbReference type="Pfam" id="PF16987"/>
    </source>
</evidence>
<evidence type="ECO:0000256" key="1">
    <source>
        <dbReference type="ARBA" id="ARBA00004123"/>
    </source>
</evidence>
<sequence length="219" mass="24563">MNPGNFQNMAAPRPQGNPPLGGMQRNGGASTDIRPFIYKLLQSQQIPSGWQATLEPRTRIGLIHQMVTQLLIVKPDMGPLDAANVAASYEMGEFQRSIDRATYEAALRQKLSDIHQTRQNQANIQQQQFQTQIRQVGQMGQMVPAQMGPTQQQMLAHRMAQNQMQQGFGMQQPPQPGQPLPNSMQQQPPQHQTMLQLGNGSDVQQPIHNGQPLRPRYRT</sequence>
<keyword evidence="6" id="KW-1185">Reference proteome</keyword>
<feature type="region of interest" description="Disordered" evidence="3">
    <location>
        <begin position="1"/>
        <end position="28"/>
    </location>
</feature>
<feature type="domain" description="Mediator complex subunit 15 KIX" evidence="4">
    <location>
        <begin position="49"/>
        <end position="123"/>
    </location>
</feature>
<evidence type="ECO:0000256" key="3">
    <source>
        <dbReference type="SAM" id="MobiDB-lite"/>
    </source>
</evidence>
<reference evidence="5 6" key="1">
    <citation type="submission" date="2024-09" db="EMBL/GenBank/DDBJ databases">
        <title>Rethinking Asexuality: The Enigmatic Case of Functional Sexual Genes in Lepraria (Stereocaulaceae).</title>
        <authorList>
            <person name="Doellman M."/>
            <person name="Sun Y."/>
            <person name="Barcenas-Pena A."/>
            <person name="Lumbsch H.T."/>
            <person name="Grewe F."/>
        </authorList>
    </citation>
    <scope>NUCLEOTIDE SEQUENCE [LARGE SCALE GENOMIC DNA]</scope>
    <source>
        <strain evidence="5 6">Grewe 0041</strain>
    </source>
</reference>
<evidence type="ECO:0000313" key="5">
    <source>
        <dbReference type="EMBL" id="KAL2055930.1"/>
    </source>
</evidence>
<proteinExistence type="predicted"/>
<dbReference type="Proteomes" id="UP001590951">
    <property type="component" value="Unassembled WGS sequence"/>
</dbReference>
<keyword evidence="2" id="KW-0539">Nucleus</keyword>
<organism evidence="5 6">
    <name type="scientific">Lepraria finkii</name>
    <dbReference type="NCBI Taxonomy" id="1340010"/>
    <lineage>
        <taxon>Eukaryota</taxon>
        <taxon>Fungi</taxon>
        <taxon>Dikarya</taxon>
        <taxon>Ascomycota</taxon>
        <taxon>Pezizomycotina</taxon>
        <taxon>Lecanoromycetes</taxon>
        <taxon>OSLEUM clade</taxon>
        <taxon>Lecanoromycetidae</taxon>
        <taxon>Lecanorales</taxon>
        <taxon>Lecanorineae</taxon>
        <taxon>Stereocaulaceae</taxon>
        <taxon>Lepraria</taxon>
    </lineage>
</organism>
<comment type="caution">
    <text evidence="5">The sequence shown here is derived from an EMBL/GenBank/DDBJ whole genome shotgun (WGS) entry which is preliminary data.</text>
</comment>
<accession>A0ABR4BDW8</accession>
<dbReference type="InterPro" id="IPR036546">
    <property type="entry name" value="MED15_KIX"/>
</dbReference>